<dbReference type="InterPro" id="IPR039422">
    <property type="entry name" value="MarR/SlyA-like"/>
</dbReference>
<organism evidence="2 3">
    <name type="scientific">Devosia nanyangense</name>
    <dbReference type="NCBI Taxonomy" id="1228055"/>
    <lineage>
        <taxon>Bacteria</taxon>
        <taxon>Pseudomonadati</taxon>
        <taxon>Pseudomonadota</taxon>
        <taxon>Alphaproteobacteria</taxon>
        <taxon>Hyphomicrobiales</taxon>
        <taxon>Devosiaceae</taxon>
        <taxon>Devosia</taxon>
    </lineage>
</organism>
<dbReference type="Proteomes" id="UP000782610">
    <property type="component" value="Unassembled WGS sequence"/>
</dbReference>
<feature type="domain" description="HTH marR-type" evidence="1">
    <location>
        <begin position="10"/>
        <end position="144"/>
    </location>
</feature>
<dbReference type="EMBL" id="JACRAF010000023">
    <property type="protein sequence ID" value="MBI4921683.1"/>
    <property type="molecule type" value="Genomic_DNA"/>
</dbReference>
<dbReference type="PANTHER" id="PTHR33164">
    <property type="entry name" value="TRANSCRIPTIONAL REGULATOR, MARR FAMILY"/>
    <property type="match status" value="1"/>
</dbReference>
<sequence>MLDDNGLKLLDHIGVALHRAAANWRATFRAEMAVRGYPWHLAASGEVLAHLGPSGIAQTELTARMGLSKQAVQQLLDQLETDGVVRRESDPADKRAKRVMLTELGLADFAERNRVKQQIEERYRDKLGKKLFGKLEKALRKLAETD</sequence>
<dbReference type="InterPro" id="IPR000835">
    <property type="entry name" value="HTH_MarR-typ"/>
</dbReference>
<evidence type="ECO:0000313" key="2">
    <source>
        <dbReference type="EMBL" id="MBI4921683.1"/>
    </source>
</evidence>
<evidence type="ECO:0000259" key="1">
    <source>
        <dbReference type="PROSITE" id="PS50995"/>
    </source>
</evidence>
<dbReference type="PANTHER" id="PTHR33164:SF43">
    <property type="entry name" value="HTH-TYPE TRANSCRIPTIONAL REPRESSOR YETL"/>
    <property type="match status" value="1"/>
</dbReference>
<dbReference type="Pfam" id="PF12802">
    <property type="entry name" value="MarR_2"/>
    <property type="match status" value="1"/>
</dbReference>
<dbReference type="InterPro" id="IPR036390">
    <property type="entry name" value="WH_DNA-bd_sf"/>
</dbReference>
<dbReference type="PRINTS" id="PR00598">
    <property type="entry name" value="HTHMARR"/>
</dbReference>
<comment type="caution">
    <text evidence="2">The sequence shown here is derived from an EMBL/GenBank/DDBJ whole genome shotgun (WGS) entry which is preliminary data.</text>
</comment>
<evidence type="ECO:0000313" key="3">
    <source>
        <dbReference type="Proteomes" id="UP000782610"/>
    </source>
</evidence>
<protein>
    <submittedName>
        <fullName evidence="2">MarR family transcriptional regulator</fullName>
    </submittedName>
</protein>
<dbReference type="GO" id="GO:0003700">
    <property type="term" value="F:DNA-binding transcription factor activity"/>
    <property type="evidence" value="ECO:0007669"/>
    <property type="project" value="InterPro"/>
</dbReference>
<name>A0A933NYG2_9HYPH</name>
<reference evidence="2" key="1">
    <citation type="submission" date="2020-07" db="EMBL/GenBank/DDBJ databases">
        <title>Huge and variable diversity of episymbiotic CPR bacteria and DPANN archaea in groundwater ecosystems.</title>
        <authorList>
            <person name="He C.Y."/>
            <person name="Keren R."/>
            <person name="Whittaker M."/>
            <person name="Farag I.F."/>
            <person name="Doudna J."/>
            <person name="Cate J.H.D."/>
            <person name="Banfield J.F."/>
        </authorList>
    </citation>
    <scope>NUCLEOTIDE SEQUENCE</scope>
    <source>
        <strain evidence="2">NC_groundwater_1586_Pr3_B-0.1um_66_15</strain>
    </source>
</reference>
<dbReference type="SUPFAM" id="SSF46785">
    <property type="entry name" value="Winged helix' DNA-binding domain"/>
    <property type="match status" value="1"/>
</dbReference>
<accession>A0A933NYG2</accession>
<gene>
    <name evidence="2" type="ORF">HY834_08025</name>
</gene>
<dbReference type="SMART" id="SM00347">
    <property type="entry name" value="HTH_MARR"/>
    <property type="match status" value="1"/>
</dbReference>
<dbReference type="AlphaFoldDB" id="A0A933NYG2"/>
<dbReference type="GO" id="GO:0006950">
    <property type="term" value="P:response to stress"/>
    <property type="evidence" value="ECO:0007669"/>
    <property type="project" value="TreeGrafter"/>
</dbReference>
<proteinExistence type="predicted"/>
<dbReference type="Gene3D" id="1.10.10.10">
    <property type="entry name" value="Winged helix-like DNA-binding domain superfamily/Winged helix DNA-binding domain"/>
    <property type="match status" value="1"/>
</dbReference>
<dbReference type="InterPro" id="IPR036388">
    <property type="entry name" value="WH-like_DNA-bd_sf"/>
</dbReference>
<dbReference type="PROSITE" id="PS50995">
    <property type="entry name" value="HTH_MARR_2"/>
    <property type="match status" value="1"/>
</dbReference>